<proteinExistence type="predicted"/>
<dbReference type="AlphaFoldDB" id="A0AAD5TBL3"/>
<evidence type="ECO:0000256" key="1">
    <source>
        <dbReference type="ARBA" id="ARBA00022723"/>
    </source>
</evidence>
<dbReference type="Proteomes" id="UP001212152">
    <property type="component" value="Unassembled WGS sequence"/>
</dbReference>
<dbReference type="InterPro" id="IPR051580">
    <property type="entry name" value="ZnF-Chromatin_assoc"/>
</dbReference>
<dbReference type="GO" id="GO:0008270">
    <property type="term" value="F:zinc ion binding"/>
    <property type="evidence" value="ECO:0007669"/>
    <property type="project" value="UniProtKB-KW"/>
</dbReference>
<evidence type="ECO:0000256" key="5">
    <source>
        <dbReference type="SAM" id="MobiDB-lite"/>
    </source>
</evidence>
<feature type="compositionally biased region" description="Pro residues" evidence="5">
    <location>
        <begin position="97"/>
        <end position="112"/>
    </location>
</feature>
<feature type="region of interest" description="Disordered" evidence="5">
    <location>
        <begin position="454"/>
        <end position="477"/>
    </location>
</feature>
<evidence type="ECO:0000313" key="6">
    <source>
        <dbReference type="EMBL" id="KAJ3169030.1"/>
    </source>
</evidence>
<organism evidence="6 7">
    <name type="scientific">Geranomyces variabilis</name>
    <dbReference type="NCBI Taxonomy" id="109894"/>
    <lineage>
        <taxon>Eukaryota</taxon>
        <taxon>Fungi</taxon>
        <taxon>Fungi incertae sedis</taxon>
        <taxon>Chytridiomycota</taxon>
        <taxon>Chytridiomycota incertae sedis</taxon>
        <taxon>Chytridiomycetes</taxon>
        <taxon>Spizellomycetales</taxon>
        <taxon>Powellomycetaceae</taxon>
        <taxon>Geranomyces</taxon>
    </lineage>
</organism>
<evidence type="ECO:0000313" key="7">
    <source>
        <dbReference type="Proteomes" id="UP001212152"/>
    </source>
</evidence>
<evidence type="ECO:0000256" key="3">
    <source>
        <dbReference type="ARBA" id="ARBA00022771"/>
    </source>
</evidence>
<feature type="compositionally biased region" description="Polar residues" evidence="5">
    <location>
        <begin position="299"/>
        <end position="312"/>
    </location>
</feature>
<feature type="compositionally biased region" description="Low complexity" evidence="5">
    <location>
        <begin position="349"/>
        <end position="382"/>
    </location>
</feature>
<name>A0AAD5TBL3_9FUNG</name>
<feature type="compositionally biased region" description="Polar residues" evidence="5">
    <location>
        <begin position="454"/>
        <end position="471"/>
    </location>
</feature>
<dbReference type="GO" id="GO:0005634">
    <property type="term" value="C:nucleus"/>
    <property type="evidence" value="ECO:0007669"/>
    <property type="project" value="TreeGrafter"/>
</dbReference>
<evidence type="ECO:0000256" key="2">
    <source>
        <dbReference type="ARBA" id="ARBA00022737"/>
    </source>
</evidence>
<comment type="caution">
    <text evidence="6">The sequence shown here is derived from an EMBL/GenBank/DDBJ whole genome shotgun (WGS) entry which is preliminary data.</text>
</comment>
<evidence type="ECO:0000256" key="4">
    <source>
        <dbReference type="ARBA" id="ARBA00022833"/>
    </source>
</evidence>
<protein>
    <recommendedName>
        <fullName evidence="8">C2H2-type domain-containing protein</fullName>
    </recommendedName>
</protein>
<dbReference type="PANTHER" id="PTHR23057:SF0">
    <property type="entry name" value="JUXTAPOSED WITH ANOTHER ZINC FINGER PROTEIN 1"/>
    <property type="match status" value="1"/>
</dbReference>
<feature type="region of interest" description="Disordered" evidence="5">
    <location>
        <begin position="299"/>
        <end position="406"/>
    </location>
</feature>
<sequence>MSRYPNADTPTTDGSRYPVIPADYLGLRWEPASPYSDFAAQGSPMIQDGATANGPTYYYEPEVGQPARPEWDTSMEHYLQGGTVTTAPLQEVQPELQQPPPQDMFAAPPVPQPQRWQHPLATHHLPPQLTTQQQPLYMSEEVQSAASPPTSAQPRHLVYEAAELNAHSPRFTMEDIVDSPHLGMSPTVAPVQRQPMLPLAPVLPLQGPSGAVVPRQPSKLSLQYHNPAYLQHLFQLQESHGSASMAGSQFQQIESLAPQQHMYYMQEAQLSQISQIQPQQWAVPPTGYQAQLWSPATYSSHAQRNSPSSFTATAADDEPCIDIPSPPASAFNSPTPRTIESHLNHPHHLPTLTYTPTPSSPASTPHTPASESSATASSSSATKTQPRPKARWPCPRPHCTKDFSNRNGLRYHLDRGTCEHDARLAASIAPTLSSSLLVPSPLAATSMIQKKTGDINNLPSGATTTTRPSTSFKEETADAGNVKVSRRPYWCRVCGDKSYKNLNGLKYHARTMHADLPFEKMVKGAYFGPKKEREG</sequence>
<dbReference type="Gene3D" id="3.30.160.60">
    <property type="entry name" value="Classic Zinc Finger"/>
    <property type="match status" value="1"/>
</dbReference>
<feature type="region of interest" description="Disordered" evidence="5">
    <location>
        <begin position="95"/>
        <end position="117"/>
    </location>
</feature>
<dbReference type="PANTHER" id="PTHR23057">
    <property type="entry name" value="JUXTAPOSED WITH ANOTHER ZINC FINGER PROTEIN 1"/>
    <property type="match status" value="1"/>
</dbReference>
<keyword evidence="2" id="KW-0677">Repeat</keyword>
<keyword evidence="4" id="KW-0862">Zinc</keyword>
<accession>A0AAD5TBL3</accession>
<evidence type="ECO:0008006" key="8">
    <source>
        <dbReference type="Google" id="ProtNLM"/>
    </source>
</evidence>
<keyword evidence="7" id="KW-1185">Reference proteome</keyword>
<gene>
    <name evidence="6" type="ORF">HDU87_000904</name>
</gene>
<keyword evidence="1" id="KW-0479">Metal-binding</keyword>
<reference evidence="6" key="1">
    <citation type="submission" date="2020-05" db="EMBL/GenBank/DDBJ databases">
        <title>Phylogenomic resolution of chytrid fungi.</title>
        <authorList>
            <person name="Stajich J.E."/>
            <person name="Amses K."/>
            <person name="Simmons R."/>
            <person name="Seto K."/>
            <person name="Myers J."/>
            <person name="Bonds A."/>
            <person name="Quandt C.A."/>
            <person name="Barry K."/>
            <person name="Liu P."/>
            <person name="Grigoriev I."/>
            <person name="Longcore J.E."/>
            <person name="James T.Y."/>
        </authorList>
    </citation>
    <scope>NUCLEOTIDE SEQUENCE</scope>
    <source>
        <strain evidence="6">JEL0379</strain>
    </source>
</reference>
<dbReference type="EMBL" id="JADGJQ010000113">
    <property type="protein sequence ID" value="KAJ3169030.1"/>
    <property type="molecule type" value="Genomic_DNA"/>
</dbReference>
<keyword evidence="3" id="KW-0863">Zinc-finger</keyword>